<dbReference type="Gene3D" id="3.20.20.80">
    <property type="entry name" value="Glycosidases"/>
    <property type="match status" value="2"/>
</dbReference>
<dbReference type="InterPro" id="IPR017853">
    <property type="entry name" value="GH"/>
</dbReference>
<sequence length="525" mass="59277">MRFLSVGLLETVETIFGPVQLPSHYKAVNACLTLYLESYEVKGQEEECDARYYDYDSFVCVCTEERCDSPGEILLPQEPEVLLSVLTTKDELRFHVDTAPFRERIPLFLSCEADRMSNDTLPFIKEAKELSEGLLVIASPWSAPAWMKTNGNINGSNGGASLKPEYYGLWAQYYLNYEGTMTPQLLPNSSLSSFLNAGCPMECAGFKKDYYFFNWIESTFGFLGSCRFVQAYEAEGVQVWSLTSQNEPIFGGFPDFPFNCMGWTPEQQQEFVRDHLGPTLREAGYGNISLFIFDDQRYYIEEFVTAVSGSDRKDKTTFNDDVMSDATMQEWVSGVAMHWYMNFMPPDIQDTLHEMFPDLMLLGTEACNGAEPWEHQVYLGSWVNGEKYALDIIQNLNHWMVGWIDWNLALDLQGGPNWAGFYVDSPIVVNATAGEYYKNPSYYAMGHFSKFIPRDSLRVGIEVEDGTGSLLLDGTAVLTPQGHIAVVLLNRNETELAIRLEEGGLVFETSLPPKSMATLVWVASE</sequence>
<comment type="catalytic activity">
    <reaction evidence="1">
        <text>a beta-D-glucosyl-(1&lt;-&gt;1')-N-acylsphing-4-enine + H2O = an N-acylsphing-4-enine + D-glucose</text>
        <dbReference type="Rhea" id="RHEA:13269"/>
        <dbReference type="ChEBI" id="CHEBI:4167"/>
        <dbReference type="ChEBI" id="CHEBI:15377"/>
        <dbReference type="ChEBI" id="CHEBI:22801"/>
        <dbReference type="ChEBI" id="CHEBI:52639"/>
        <dbReference type="EC" id="3.2.1.45"/>
    </reaction>
    <physiologicalReaction direction="left-to-right" evidence="1">
        <dbReference type="Rhea" id="RHEA:13270"/>
    </physiologicalReaction>
</comment>
<reference evidence="9" key="1">
    <citation type="submission" date="2020-11" db="EMBL/GenBank/DDBJ databases">
        <authorList>
            <person name="Tran Van P."/>
        </authorList>
    </citation>
    <scope>NUCLEOTIDE SEQUENCE</scope>
</reference>
<dbReference type="PANTHER" id="PTHR11069:SF23">
    <property type="entry name" value="LYSOSOMAL ACID GLUCOSYLCERAMIDASE"/>
    <property type="match status" value="1"/>
</dbReference>
<dbReference type="EC" id="3.2.1.45" evidence="3 6"/>
<dbReference type="PANTHER" id="PTHR11069">
    <property type="entry name" value="GLUCOSYLCERAMIDASE"/>
    <property type="match status" value="1"/>
</dbReference>
<evidence type="ECO:0000259" key="7">
    <source>
        <dbReference type="Pfam" id="PF02055"/>
    </source>
</evidence>
<feature type="domain" description="Glycosyl hydrolase family 30 TIM-barrel" evidence="7">
    <location>
        <begin position="226"/>
        <end position="452"/>
    </location>
</feature>
<comment type="similarity">
    <text evidence="2 6">Belongs to the glycosyl hydrolase 30 family.</text>
</comment>
<dbReference type="OrthoDB" id="2160638at2759"/>
<keyword evidence="6" id="KW-0746">Sphingolipid metabolism</keyword>
<evidence type="ECO:0000259" key="8">
    <source>
        <dbReference type="Pfam" id="PF17189"/>
    </source>
</evidence>
<dbReference type="Proteomes" id="UP000677054">
    <property type="component" value="Unassembled WGS sequence"/>
</dbReference>
<dbReference type="EMBL" id="CAJPEV010000222">
    <property type="protein sequence ID" value="CAG0882579.1"/>
    <property type="molecule type" value="Genomic_DNA"/>
</dbReference>
<evidence type="ECO:0000256" key="3">
    <source>
        <dbReference type="ARBA" id="ARBA00012658"/>
    </source>
</evidence>
<dbReference type="GO" id="GO:0016020">
    <property type="term" value="C:membrane"/>
    <property type="evidence" value="ECO:0007669"/>
    <property type="project" value="GOC"/>
</dbReference>
<dbReference type="Pfam" id="PF17189">
    <property type="entry name" value="Glyco_hydro_30C"/>
    <property type="match status" value="1"/>
</dbReference>
<keyword evidence="6" id="KW-0443">Lipid metabolism</keyword>
<proteinExistence type="inferred from homology"/>
<evidence type="ECO:0000256" key="4">
    <source>
        <dbReference type="ARBA" id="ARBA00022729"/>
    </source>
</evidence>
<name>A0A7R8ZZ13_9CRUS</name>
<keyword evidence="10" id="KW-1185">Reference proteome</keyword>
<dbReference type="AlphaFoldDB" id="A0A7R8ZZ13"/>
<evidence type="ECO:0000256" key="5">
    <source>
        <dbReference type="ARBA" id="ARBA00022801"/>
    </source>
</evidence>
<evidence type="ECO:0000256" key="2">
    <source>
        <dbReference type="ARBA" id="ARBA00005382"/>
    </source>
</evidence>
<dbReference type="Pfam" id="PF02055">
    <property type="entry name" value="Glyco_hydro_30"/>
    <property type="match status" value="2"/>
</dbReference>
<evidence type="ECO:0000313" key="9">
    <source>
        <dbReference type="EMBL" id="CAD7242137.1"/>
    </source>
</evidence>
<gene>
    <name evidence="9" type="ORF">DSTB1V02_LOCUS2108</name>
</gene>
<dbReference type="InterPro" id="IPR033453">
    <property type="entry name" value="Glyco_hydro_30_TIM-barrel"/>
</dbReference>
<protein>
    <recommendedName>
        <fullName evidence="3 6">Glucosylceramidase</fullName>
        <ecNumber evidence="3 6">3.2.1.45</ecNumber>
    </recommendedName>
</protein>
<keyword evidence="6" id="KW-0326">Glycosidase</keyword>
<dbReference type="InterPro" id="IPR001139">
    <property type="entry name" value="Glyco_hydro_30"/>
</dbReference>
<keyword evidence="5 6" id="KW-0378">Hydrolase</keyword>
<keyword evidence="4" id="KW-0732">Signal</keyword>
<dbReference type="InterPro" id="IPR033452">
    <property type="entry name" value="GH30_C"/>
</dbReference>
<feature type="domain" description="Glycosyl hydrolase family 30 TIM-barrel" evidence="7">
    <location>
        <begin position="121"/>
        <end position="177"/>
    </location>
</feature>
<dbReference type="GO" id="GO:0006680">
    <property type="term" value="P:glucosylceramide catabolic process"/>
    <property type="evidence" value="ECO:0007669"/>
    <property type="project" value="TreeGrafter"/>
</dbReference>
<organism evidence="9">
    <name type="scientific">Darwinula stevensoni</name>
    <dbReference type="NCBI Taxonomy" id="69355"/>
    <lineage>
        <taxon>Eukaryota</taxon>
        <taxon>Metazoa</taxon>
        <taxon>Ecdysozoa</taxon>
        <taxon>Arthropoda</taxon>
        <taxon>Crustacea</taxon>
        <taxon>Oligostraca</taxon>
        <taxon>Ostracoda</taxon>
        <taxon>Podocopa</taxon>
        <taxon>Podocopida</taxon>
        <taxon>Darwinulocopina</taxon>
        <taxon>Darwinuloidea</taxon>
        <taxon>Darwinulidae</taxon>
        <taxon>Darwinula</taxon>
    </lineage>
</organism>
<dbReference type="GO" id="GO:0004348">
    <property type="term" value="F:glucosylceramidase activity"/>
    <property type="evidence" value="ECO:0007669"/>
    <property type="project" value="UniProtKB-EC"/>
</dbReference>
<accession>A0A7R8ZZ13</accession>
<evidence type="ECO:0000313" key="10">
    <source>
        <dbReference type="Proteomes" id="UP000677054"/>
    </source>
</evidence>
<evidence type="ECO:0000256" key="1">
    <source>
        <dbReference type="ARBA" id="ARBA00001013"/>
    </source>
</evidence>
<dbReference type="EMBL" id="LR899739">
    <property type="protein sequence ID" value="CAD7242137.1"/>
    <property type="molecule type" value="Genomic_DNA"/>
</dbReference>
<feature type="domain" description="Glycosyl hydrolase family 30 beta sandwich" evidence="8">
    <location>
        <begin position="456"/>
        <end position="519"/>
    </location>
</feature>
<dbReference type="SUPFAM" id="SSF51445">
    <property type="entry name" value="(Trans)glycosidases"/>
    <property type="match status" value="2"/>
</dbReference>
<evidence type="ECO:0000256" key="6">
    <source>
        <dbReference type="RuleBase" id="RU361188"/>
    </source>
</evidence>